<dbReference type="EMBL" id="JAGFNY010000001">
    <property type="protein sequence ID" value="MBW7569446.1"/>
    <property type="molecule type" value="Genomic_DNA"/>
</dbReference>
<proteinExistence type="predicted"/>
<name>A0ABS7DFY1_9GAMM</name>
<keyword evidence="2" id="KW-1185">Reference proteome</keyword>
<evidence type="ECO:0000313" key="2">
    <source>
        <dbReference type="Proteomes" id="UP000731465"/>
    </source>
</evidence>
<protein>
    <submittedName>
        <fullName evidence="1">Uncharacterized protein</fullName>
    </submittedName>
</protein>
<sequence length="104" mass="12209">MARPKKDDKELAKQHKYYIKDHANILLCRFAGQYHLTSSKLIERFAFSLENQQNRALFEKILSLPELSDDEKNENLDEQIDLRKKRTIGANAMNDKKSNSKENK</sequence>
<comment type="caution">
    <text evidence="1">The sequence shown here is derived from an EMBL/GenBank/DDBJ whole genome shotgun (WGS) entry which is preliminary data.</text>
</comment>
<dbReference type="RefSeq" id="WP_219935974.1">
    <property type="nucleotide sequence ID" value="NZ_JAGFNY010000001.1"/>
</dbReference>
<evidence type="ECO:0000313" key="1">
    <source>
        <dbReference type="EMBL" id="MBW7569446.1"/>
    </source>
</evidence>
<dbReference type="Proteomes" id="UP000731465">
    <property type="component" value="Unassembled WGS sequence"/>
</dbReference>
<organism evidence="1 2">
    <name type="scientific">Succinivibrio faecicola</name>
    <dbReference type="NCBI Taxonomy" id="2820300"/>
    <lineage>
        <taxon>Bacteria</taxon>
        <taxon>Pseudomonadati</taxon>
        <taxon>Pseudomonadota</taxon>
        <taxon>Gammaproteobacteria</taxon>
        <taxon>Aeromonadales</taxon>
        <taxon>Succinivibrionaceae</taxon>
        <taxon>Succinivibrio</taxon>
    </lineage>
</organism>
<reference evidence="1 2" key="1">
    <citation type="submission" date="2021-03" db="EMBL/GenBank/DDBJ databases">
        <title>Succinivibrio sp. nov. isolated from feces of cow.</title>
        <authorList>
            <person name="Choi J.-Y."/>
        </authorList>
    </citation>
    <scope>NUCLEOTIDE SEQUENCE [LARGE SCALE GENOMIC DNA]</scope>
    <source>
        <strain evidence="1 2">AGMB01872</strain>
    </source>
</reference>
<gene>
    <name evidence="1" type="ORF">J5V48_00850</name>
</gene>
<accession>A0ABS7DFY1</accession>